<dbReference type="InterPro" id="IPR023210">
    <property type="entry name" value="NADP_OxRdtase_dom"/>
</dbReference>
<evidence type="ECO:0000313" key="3">
    <source>
        <dbReference type="Proteomes" id="UP000538666"/>
    </source>
</evidence>
<name>A0A841K5G7_9BACT</name>
<dbReference type="InterPro" id="IPR020471">
    <property type="entry name" value="AKR"/>
</dbReference>
<dbReference type="GO" id="GO:0010349">
    <property type="term" value="F:L-galactose dehydrogenase activity"/>
    <property type="evidence" value="ECO:0007669"/>
    <property type="project" value="UniProtKB-EC"/>
</dbReference>
<dbReference type="Proteomes" id="UP000538666">
    <property type="component" value="Unassembled WGS sequence"/>
</dbReference>
<organism evidence="2 3">
    <name type="scientific">Silvibacterium bohemicum</name>
    <dbReference type="NCBI Taxonomy" id="1577686"/>
    <lineage>
        <taxon>Bacteria</taxon>
        <taxon>Pseudomonadati</taxon>
        <taxon>Acidobacteriota</taxon>
        <taxon>Terriglobia</taxon>
        <taxon>Terriglobales</taxon>
        <taxon>Acidobacteriaceae</taxon>
        <taxon>Silvibacterium</taxon>
    </lineage>
</organism>
<keyword evidence="2" id="KW-0560">Oxidoreductase</keyword>
<keyword evidence="3" id="KW-1185">Reference proteome</keyword>
<dbReference type="Pfam" id="PF00248">
    <property type="entry name" value="Aldo_ket_red"/>
    <property type="match status" value="1"/>
</dbReference>
<reference evidence="2 3" key="1">
    <citation type="submission" date="2020-08" db="EMBL/GenBank/DDBJ databases">
        <title>Genomic Encyclopedia of Type Strains, Phase IV (KMG-IV): sequencing the most valuable type-strain genomes for metagenomic binning, comparative biology and taxonomic classification.</title>
        <authorList>
            <person name="Goeker M."/>
        </authorList>
    </citation>
    <scope>NUCLEOTIDE SEQUENCE [LARGE SCALE GENOMIC DNA]</scope>
    <source>
        <strain evidence="2 3">DSM 103733</strain>
    </source>
</reference>
<dbReference type="InterPro" id="IPR044479">
    <property type="entry name" value="LGALDH-like"/>
</dbReference>
<evidence type="ECO:0000259" key="1">
    <source>
        <dbReference type="Pfam" id="PF00248"/>
    </source>
</evidence>
<evidence type="ECO:0000313" key="2">
    <source>
        <dbReference type="EMBL" id="MBB6145848.1"/>
    </source>
</evidence>
<accession>A0A841K5G7</accession>
<dbReference type="RefSeq" id="WP_156186068.1">
    <property type="nucleotide sequence ID" value="NZ_JACHEK010000008.1"/>
</dbReference>
<proteinExistence type="predicted"/>
<dbReference type="PANTHER" id="PTHR42686">
    <property type="entry name" value="GH17980P-RELATED"/>
    <property type="match status" value="1"/>
</dbReference>
<dbReference type="InterPro" id="IPR036812">
    <property type="entry name" value="NAD(P)_OxRdtase_dom_sf"/>
</dbReference>
<dbReference type="GO" id="GO:0005829">
    <property type="term" value="C:cytosol"/>
    <property type="evidence" value="ECO:0007669"/>
    <property type="project" value="TreeGrafter"/>
</dbReference>
<dbReference type="SUPFAM" id="SSF51430">
    <property type="entry name" value="NAD(P)-linked oxidoreductase"/>
    <property type="match status" value="1"/>
</dbReference>
<gene>
    <name evidence="2" type="ORF">HNQ77_003818</name>
</gene>
<protein>
    <submittedName>
        <fullName evidence="2">L-galactose dehydrogenase</fullName>
        <ecNumber evidence="2">1.1.1.316</ecNumber>
    </submittedName>
</protein>
<dbReference type="Gene3D" id="3.20.20.100">
    <property type="entry name" value="NADP-dependent oxidoreductase domain"/>
    <property type="match status" value="1"/>
</dbReference>
<dbReference type="OrthoDB" id="9773828at2"/>
<sequence>MAISKTIGNQDIAPGTMTYRQLGATELMLSMVGFGASPLGDVFGAVEPQEALRAVNLAIDEGINFFDVSPYYGRTLAEERLGWALEGRREKIILATKCGRYGTDSFDFSSKGIRNGIEASLKRLRTDHVDLLQAHDVEFGDVSQIVEETVPAMRRLQEEGKARYIGITGYPLLSLIAIAKAVPVDSILSYCHYNLMIDDLNSILISFAEERSIGVINASPLHMGVLTDGGAPDWHPAPAEVHEAAKKAATLCRERGADLPELALQFSFSYPKVASTLVGMSSTEDVRRSLRAAMSPPDRDLLQRIQELFSPVSNHVWPSGNART</sequence>
<feature type="domain" description="NADP-dependent oxidoreductase" evidence="1">
    <location>
        <begin position="32"/>
        <end position="307"/>
    </location>
</feature>
<dbReference type="PANTHER" id="PTHR42686:SF1">
    <property type="entry name" value="GH17980P-RELATED"/>
    <property type="match status" value="1"/>
</dbReference>
<dbReference type="AlphaFoldDB" id="A0A841K5G7"/>
<comment type="caution">
    <text evidence="2">The sequence shown here is derived from an EMBL/GenBank/DDBJ whole genome shotgun (WGS) entry which is preliminary data.</text>
</comment>
<dbReference type="EMBL" id="JACHEK010000008">
    <property type="protein sequence ID" value="MBB6145848.1"/>
    <property type="molecule type" value="Genomic_DNA"/>
</dbReference>
<dbReference type="CDD" id="cd19163">
    <property type="entry name" value="AKR_galDH"/>
    <property type="match status" value="1"/>
</dbReference>
<dbReference type="EC" id="1.1.1.316" evidence="2"/>